<feature type="region of interest" description="Disordered" evidence="1">
    <location>
        <begin position="568"/>
        <end position="595"/>
    </location>
</feature>
<feature type="region of interest" description="Disordered" evidence="1">
    <location>
        <begin position="256"/>
        <end position="300"/>
    </location>
</feature>
<name>A0A8H3E5U1_9AGAM</name>
<feature type="non-terminal residue" evidence="2">
    <location>
        <position position="1"/>
    </location>
</feature>
<feature type="compositionally biased region" description="Polar residues" evidence="1">
    <location>
        <begin position="1"/>
        <end position="18"/>
    </location>
</feature>
<evidence type="ECO:0000313" key="3">
    <source>
        <dbReference type="Proteomes" id="UP000663827"/>
    </source>
</evidence>
<protein>
    <submittedName>
        <fullName evidence="2">Uncharacterized protein</fullName>
    </submittedName>
</protein>
<gene>
    <name evidence="2" type="ORF">RDB_LOCUS161360</name>
</gene>
<dbReference type="EMBL" id="CAJNJQ010005202">
    <property type="protein sequence ID" value="CAE7217063.1"/>
    <property type="molecule type" value="Genomic_DNA"/>
</dbReference>
<sequence length="619" mass="67045">MDSQGFISPDAFTNSTETPKPENKHHLSGNYARFAESTPELSMRTKPDAPIKRLAPQVPNPRVNALPDTSPARPRSEYRLPSFPQNILSLRTRCATPESHSFSSLQVEPGSFSLTGGSTKKPALTTHKPLTNASDAFRFLEDRYNIQLPPTLIAPGRRGHSANDAVAESLLISRHISTPKVSGIPIVREPEGQQTLSSINATYNLSSNSKAACFPFTGAPIANAPPGSHISHSRVILPLGSPLPVLTRIRPYSSSFSRSRFGTNQTDSTSEETTAPSPSRSLSESSCYSPPSADMSPRTPKTAELIQGLPEHNEMPAAAIVVSPSQASAYDYYQDKKLASGSPTHRDAGFAGREVIRATRSLHRTPGTLDARKYNCHVPTHSVYMQLPTRKDQHTRVIRATRSAPIEEGRAGTGISFDFNLGDNIVNSDSVGDRLNNDQQDITPGRPTVVLVPSGRQLDRGEGPASASASASVKPELDCEQNGPLFVLGLDPHFQQESASQSAISRTDTFYTAREEFTIGDYANWTNEFGVRTRFTRNGNDQSRQIAQNGVPKLNLDLSRSPLVATCGPASTVSSSQSREPSHHGIQPRRNIGLGVGLGIERRAWSSSSSAESSRDEYS</sequence>
<feature type="region of interest" description="Disordered" evidence="1">
    <location>
        <begin position="1"/>
        <end position="77"/>
    </location>
</feature>
<evidence type="ECO:0000313" key="2">
    <source>
        <dbReference type="EMBL" id="CAE7217063.1"/>
    </source>
</evidence>
<organism evidence="2 3">
    <name type="scientific">Rhizoctonia solani</name>
    <dbReference type="NCBI Taxonomy" id="456999"/>
    <lineage>
        <taxon>Eukaryota</taxon>
        <taxon>Fungi</taxon>
        <taxon>Dikarya</taxon>
        <taxon>Basidiomycota</taxon>
        <taxon>Agaricomycotina</taxon>
        <taxon>Agaricomycetes</taxon>
        <taxon>Cantharellales</taxon>
        <taxon>Ceratobasidiaceae</taxon>
        <taxon>Rhizoctonia</taxon>
    </lineage>
</organism>
<feature type="region of interest" description="Disordered" evidence="1">
    <location>
        <begin position="455"/>
        <end position="476"/>
    </location>
</feature>
<comment type="caution">
    <text evidence="2">The sequence shown here is derived from an EMBL/GenBank/DDBJ whole genome shotgun (WGS) entry which is preliminary data.</text>
</comment>
<dbReference type="AlphaFoldDB" id="A0A8H3E5U1"/>
<accession>A0A8H3E5U1</accession>
<feature type="compositionally biased region" description="Polar residues" evidence="1">
    <location>
        <begin position="569"/>
        <end position="579"/>
    </location>
</feature>
<proteinExistence type="predicted"/>
<evidence type="ECO:0000256" key="1">
    <source>
        <dbReference type="SAM" id="MobiDB-lite"/>
    </source>
</evidence>
<feature type="compositionally biased region" description="Low complexity" evidence="1">
    <location>
        <begin position="256"/>
        <end position="292"/>
    </location>
</feature>
<reference evidence="2" key="1">
    <citation type="submission" date="2021-01" db="EMBL/GenBank/DDBJ databases">
        <authorList>
            <person name="Kaushik A."/>
        </authorList>
    </citation>
    <scope>NUCLEOTIDE SEQUENCE</scope>
    <source>
        <strain evidence="2">AG5</strain>
    </source>
</reference>
<dbReference type="Proteomes" id="UP000663827">
    <property type="component" value="Unassembled WGS sequence"/>
</dbReference>